<dbReference type="Proteomes" id="UP000028181">
    <property type="component" value="Plasmid pHAMBI540a"/>
</dbReference>
<accession>A0A068T163</accession>
<geneLocation type="plasmid" evidence="5">
    <name>II</name>
</geneLocation>
<evidence type="ECO:0000256" key="1">
    <source>
        <dbReference type="SAM" id="MobiDB-lite"/>
    </source>
</evidence>
<keyword evidence="2" id="KW-1133">Transmembrane helix</keyword>
<feature type="compositionally biased region" description="Polar residues" evidence="1">
    <location>
        <begin position="44"/>
        <end position="63"/>
    </location>
</feature>
<sequence>MSASARKPWIIVGAIAIVAIFVNLLPKPEASTTEKPFSGKQPIQADNPNSTITRPASDNEGKTQTALIESQVVNRKFRDIDPDLRAAFDAAAQIALATPRDSGNDWKNNSEPSLPTLENREVRATPPVATAPAVPISPGVPDPPSAEIAKTITNLNMREGPGTQYVLVEKLATGVSVAVIGTEAGWAHVRVKVSGREGWVNPRYLARD</sequence>
<keyword evidence="2" id="KW-0472">Membrane</keyword>
<dbReference type="KEGG" id="ngg:RG540_PA11100"/>
<dbReference type="Gene3D" id="2.30.30.40">
    <property type="entry name" value="SH3 Domains"/>
    <property type="match status" value="1"/>
</dbReference>
<keyword evidence="2" id="KW-0812">Transmembrane</keyword>
<evidence type="ECO:0000313" key="4">
    <source>
        <dbReference type="EMBL" id="CDN51786.1"/>
    </source>
</evidence>
<dbReference type="EMBL" id="HG938354">
    <property type="protein sequence ID" value="CDN51786.1"/>
    <property type="molecule type" value="Genomic_DNA"/>
</dbReference>
<dbReference type="HOGENOM" id="CLU_1319815_0_0_5"/>
<feature type="region of interest" description="Disordered" evidence="1">
    <location>
        <begin position="30"/>
        <end position="63"/>
    </location>
</feature>
<dbReference type="PROSITE" id="PS51781">
    <property type="entry name" value="SH3B"/>
    <property type="match status" value="1"/>
</dbReference>
<feature type="domain" description="SH3b" evidence="3">
    <location>
        <begin position="145"/>
        <end position="208"/>
    </location>
</feature>
<protein>
    <recommendedName>
        <fullName evidence="3">SH3b domain-containing protein</fullName>
    </recommendedName>
</protein>
<evidence type="ECO:0000256" key="2">
    <source>
        <dbReference type="SAM" id="Phobius"/>
    </source>
</evidence>
<keyword evidence="4" id="KW-0614">Plasmid</keyword>
<dbReference type="GeneID" id="24260368"/>
<proteinExistence type="predicted"/>
<dbReference type="InterPro" id="IPR003646">
    <property type="entry name" value="SH3-like_bac-type"/>
</dbReference>
<organism evidence="4 5">
    <name type="scientific">Neorhizobium galegae bv. orientalis str. HAMBI 540</name>
    <dbReference type="NCBI Taxonomy" id="1028800"/>
    <lineage>
        <taxon>Bacteria</taxon>
        <taxon>Pseudomonadati</taxon>
        <taxon>Pseudomonadota</taxon>
        <taxon>Alphaproteobacteria</taxon>
        <taxon>Hyphomicrobiales</taxon>
        <taxon>Rhizobiaceae</taxon>
        <taxon>Rhizobium/Agrobacterium group</taxon>
        <taxon>Neorhizobium</taxon>
    </lineage>
</organism>
<dbReference type="Pfam" id="PF08239">
    <property type="entry name" value="SH3_3"/>
    <property type="match status" value="1"/>
</dbReference>
<evidence type="ECO:0000313" key="5">
    <source>
        <dbReference type="Proteomes" id="UP000028181"/>
    </source>
</evidence>
<dbReference type="SMART" id="SM00287">
    <property type="entry name" value="SH3b"/>
    <property type="match status" value="1"/>
</dbReference>
<feature type="transmembrane region" description="Helical" evidence="2">
    <location>
        <begin position="9"/>
        <end position="26"/>
    </location>
</feature>
<dbReference type="OrthoDB" id="8074373at2"/>
<dbReference type="RefSeq" id="WP_051909869.1">
    <property type="nucleotide sequence ID" value="NZ_HG938354.1"/>
</dbReference>
<keyword evidence="5" id="KW-1185">Reference proteome</keyword>
<dbReference type="AlphaFoldDB" id="A0A068T163"/>
<reference evidence="5" key="1">
    <citation type="journal article" date="2014" name="BMC Genomics">
        <title>Genome sequencing of two Neorhizobium galegae strains reveals a noeT gene responsible for the unusual acetylation of the nodulation factors.</title>
        <authorList>
            <person name="Osterman J."/>
            <person name="Marsh J."/>
            <person name="Laine P.K."/>
            <person name="Zeng Z."/>
            <person name="Alatalo E."/>
            <person name="Sullivan J.T."/>
            <person name="Young J.P."/>
            <person name="Thomas-Oates J."/>
            <person name="Paulin L."/>
            <person name="Lindstrom K."/>
        </authorList>
    </citation>
    <scope>NUCLEOTIDE SEQUENCE [LARGE SCALE GENOMIC DNA]</scope>
    <source>
        <strain evidence="5">HAMBI 540</strain>
    </source>
</reference>
<evidence type="ECO:0000259" key="3">
    <source>
        <dbReference type="PROSITE" id="PS51781"/>
    </source>
</evidence>
<gene>
    <name evidence="4" type="ORF">RG540_PA11100</name>
</gene>
<name>A0A068T163_NEOGA</name>